<name>A0A9X8SHD6_9BACI</name>
<accession>A0A9X8SHD6</accession>
<evidence type="ECO:0000313" key="1">
    <source>
        <dbReference type="EMBL" id="SME19070.1"/>
    </source>
</evidence>
<reference evidence="1 2" key="1">
    <citation type="submission" date="2017-04" db="EMBL/GenBank/DDBJ databases">
        <authorList>
            <person name="Criscuolo A."/>
        </authorList>
    </citation>
    <scope>NUCLEOTIDE SEQUENCE [LARGE SCALE GENOMIC DNA]</scope>
    <source>
        <strain evidence="1">16-00221</strain>
    </source>
</reference>
<comment type="caution">
    <text evidence="1">The sequence shown here is derived from an EMBL/GenBank/DDBJ whole genome shotgun (WGS) entry which is preliminary data.</text>
</comment>
<dbReference type="Proteomes" id="UP000194435">
    <property type="component" value="Unassembled WGS sequence"/>
</dbReference>
<dbReference type="RefSeq" id="WP_086717862.1">
    <property type="nucleotide sequence ID" value="NZ_FWZC01000044.1"/>
</dbReference>
<evidence type="ECO:0000313" key="2">
    <source>
        <dbReference type="Proteomes" id="UP000194435"/>
    </source>
</evidence>
<dbReference type="AlphaFoldDB" id="A0A9X8SHD6"/>
<dbReference type="EMBL" id="FWZC01000044">
    <property type="protein sequence ID" value="SME19070.1"/>
    <property type="molecule type" value="Genomic_DNA"/>
</dbReference>
<sequence length="266" mass="30953">MVSPSEFQQFTRDNKFINNAICTQKTYSTLVNDIQTFKPSNPFEELAQHLLLTVLLPSKNNKFIYTVNNQFFGFEYQRNYSGLMAKKTDKPKRGLFDFKIRIGDSLDYTHYQAMKELLANSTLQNCKSIWQGATPNSLTPKQNEVRMLEVLKLMLFEQEINWGDEDFQAYSAFSPNCRAKPRDMLMGFIDMTFTLDDVDKIPNWITNKYNPKIKMTPSFGGRYKDYDKTLKAKHFNPYRAKSTPLMQGTIKNLFNSTAKLFNNNPN</sequence>
<proteinExistence type="predicted"/>
<organism evidence="1 2">
    <name type="scientific">Bacillus paranthracis</name>
    <dbReference type="NCBI Taxonomy" id="2026186"/>
    <lineage>
        <taxon>Bacteria</taxon>
        <taxon>Bacillati</taxon>
        <taxon>Bacillota</taxon>
        <taxon>Bacilli</taxon>
        <taxon>Bacillales</taxon>
        <taxon>Bacillaceae</taxon>
        <taxon>Bacillus</taxon>
        <taxon>Bacillus cereus group</taxon>
    </lineage>
</organism>
<gene>
    <name evidence="1" type="ORF">BACERE00221_03246</name>
</gene>
<protein>
    <submittedName>
        <fullName evidence="1">Uncharacterized protein</fullName>
    </submittedName>
</protein>